<dbReference type="GO" id="GO:0003968">
    <property type="term" value="F:RNA-directed RNA polymerase activity"/>
    <property type="evidence" value="ECO:0007669"/>
    <property type="project" value="UniProtKB-KW"/>
</dbReference>
<dbReference type="EMBL" id="OQ995236">
    <property type="protein sequence ID" value="WMV64401.1"/>
    <property type="molecule type" value="Genomic_RNA"/>
</dbReference>
<accession>A0AA51UAV0</accession>
<evidence type="ECO:0000313" key="1">
    <source>
        <dbReference type="EMBL" id="WMV64401.1"/>
    </source>
</evidence>
<name>A0AA51UAV0_9VIRU</name>
<sequence length="188" mass="21540">MRGRRRLLKEGVKKCVLSKVHDKATKFISKKWKVDDNLYDKFIKTNILYGGVSDSIDDDAFEWDIRLVKVRSNDRKANMQQIQIADYPGAYDYALAVSNNLFGGSFFNKILHAVLSSLELNQSNVRFKVDINRRTPEPIDKLNSIQRGTFKSVTNKTKLMLARASGIPAISMYDEVYKIRELLSSDQV</sequence>
<reference evidence="1" key="2">
    <citation type="submission" date="2023-05" db="EMBL/GenBank/DDBJ databases">
        <authorList>
            <person name="Seitz J."/>
            <person name="Voegele R.T."/>
            <person name="Link T.I."/>
        </authorList>
    </citation>
    <scope>NUCLEOTIDE SEQUENCE</scope>
    <source>
        <strain evidence="1">Ufvs_13</strain>
    </source>
</reference>
<reference evidence="1" key="1">
    <citation type="journal article" date="2023" name="Viruses">
        <title>Mycoviruses in the Rust Fungus Uromyces fabae.</title>
        <authorList>
            <person name="Seitz J.M."/>
            <person name="Voegele R.T."/>
            <person name="Link T.I."/>
        </authorList>
    </citation>
    <scope>NUCLEOTIDE SEQUENCE</scope>
    <source>
        <strain evidence="1">Ufvs_13</strain>
    </source>
</reference>
<proteinExistence type="predicted"/>
<protein>
    <submittedName>
        <fullName evidence="1">RNA-dependent RNA polymerase</fullName>
    </submittedName>
</protein>
<organism evidence="1">
    <name type="scientific">Uromyces fabae virus</name>
    <dbReference type="NCBI Taxonomy" id="3069272"/>
    <lineage>
        <taxon>Viruses</taxon>
        <taxon>Riboviria</taxon>
    </lineage>
</organism>
<keyword evidence="1" id="KW-0808">Transferase</keyword>
<keyword evidence="1" id="KW-0548">Nucleotidyltransferase</keyword>
<keyword evidence="1" id="KW-0696">RNA-directed RNA polymerase</keyword>